<proteinExistence type="predicted"/>
<dbReference type="PANTHER" id="PTHR38777">
    <property type="entry name" value="FELS-2 PROPHAGE PROTEIN"/>
    <property type="match status" value="1"/>
</dbReference>
<evidence type="ECO:0000256" key="3">
    <source>
        <dbReference type="ARBA" id="ARBA00022833"/>
    </source>
</evidence>
<evidence type="ECO:0000313" key="7">
    <source>
        <dbReference type="Proteomes" id="UP000027170"/>
    </source>
</evidence>
<keyword evidence="3" id="KW-0862">Zinc</keyword>
<evidence type="ECO:0000256" key="2">
    <source>
        <dbReference type="ARBA" id="ARBA00022771"/>
    </source>
</evidence>
<name>A0A066THA4_9NEIS</name>
<dbReference type="Proteomes" id="UP000027170">
    <property type="component" value="Unassembled WGS sequence"/>
</dbReference>
<dbReference type="Gene3D" id="1.20.120.910">
    <property type="entry name" value="DksA, coiled-coil domain"/>
    <property type="match status" value="1"/>
</dbReference>
<keyword evidence="7" id="KW-1185">Reference proteome</keyword>
<dbReference type="eggNOG" id="COG1734">
    <property type="taxonomic scope" value="Bacteria"/>
</dbReference>
<feature type="domain" description="Zinc finger DksA/TraR C4-type" evidence="5">
    <location>
        <begin position="38"/>
        <end position="69"/>
    </location>
</feature>
<dbReference type="SUPFAM" id="SSF57716">
    <property type="entry name" value="Glucocorticoid receptor-like (DNA-binding domain)"/>
    <property type="match status" value="1"/>
</dbReference>
<dbReference type="Pfam" id="PF01258">
    <property type="entry name" value="zf-dskA_traR"/>
    <property type="match status" value="1"/>
</dbReference>
<keyword evidence="1" id="KW-0479">Metal-binding</keyword>
<dbReference type="AlphaFoldDB" id="A0A066THA4"/>
<reference evidence="6 7" key="1">
    <citation type="submission" date="2014-03" db="EMBL/GenBank/DDBJ databases">
        <title>The genomes of two eusocial bee gut symbionts.</title>
        <authorList>
            <person name="Kwong W.K."/>
            <person name="Engel P."/>
            <person name="Koch H."/>
            <person name="Moran N.A."/>
        </authorList>
    </citation>
    <scope>NUCLEOTIDE SEQUENCE [LARGE SCALE GENOMIC DNA]</scope>
    <source>
        <strain evidence="7">wkB29</strain>
    </source>
</reference>
<dbReference type="RefSeq" id="WP_037407960.1">
    <property type="nucleotide sequence ID" value="NZ_JFZV01000009.1"/>
</dbReference>
<feature type="zinc finger region" description="dksA C4-type" evidence="4">
    <location>
        <begin position="40"/>
        <end position="64"/>
    </location>
</feature>
<evidence type="ECO:0000256" key="1">
    <source>
        <dbReference type="ARBA" id="ARBA00022723"/>
    </source>
</evidence>
<dbReference type="PANTHER" id="PTHR38777:SF1">
    <property type="entry name" value="DNAK SUPPRESSOR PROTEIN"/>
    <property type="match status" value="1"/>
</dbReference>
<dbReference type="GO" id="GO:0008270">
    <property type="term" value="F:zinc ion binding"/>
    <property type="evidence" value="ECO:0007669"/>
    <property type="project" value="UniProtKB-KW"/>
</dbReference>
<evidence type="ECO:0000313" key="6">
    <source>
        <dbReference type="EMBL" id="KDN14210.1"/>
    </source>
</evidence>
<keyword evidence="2 6" id="KW-0863">Zinc-finger</keyword>
<comment type="caution">
    <text evidence="6">The sequence shown here is derived from an EMBL/GenBank/DDBJ whole genome shotgun (WGS) entry which is preliminary data.</text>
</comment>
<sequence length="90" mass="10191">MASGWASDDAVNQQIESTIADALNHVRQQMDLAAESAEFCEECGEEIPLARRQAIQGVRFCVSCQTERDKERQKTFSLYNRHGSKDSQLR</sequence>
<gene>
    <name evidence="6" type="ORF">SALWKB29_1700</name>
</gene>
<dbReference type="OrthoDB" id="9811543at2"/>
<dbReference type="InterPro" id="IPR000962">
    <property type="entry name" value="Znf_DskA_TraR"/>
</dbReference>
<accession>A0A066THA4</accession>
<organism evidence="6 7">
    <name type="scientific">Snodgrassella communis</name>
    <dbReference type="NCBI Taxonomy" id="2946699"/>
    <lineage>
        <taxon>Bacteria</taxon>
        <taxon>Pseudomonadati</taxon>
        <taxon>Pseudomonadota</taxon>
        <taxon>Betaproteobacteria</taxon>
        <taxon>Neisseriales</taxon>
        <taxon>Neisseriaceae</taxon>
        <taxon>Snodgrassella</taxon>
    </lineage>
</organism>
<dbReference type="EMBL" id="JFZV01000009">
    <property type="protein sequence ID" value="KDN14210.1"/>
    <property type="molecule type" value="Genomic_DNA"/>
</dbReference>
<evidence type="ECO:0000259" key="5">
    <source>
        <dbReference type="Pfam" id="PF01258"/>
    </source>
</evidence>
<protein>
    <submittedName>
        <fullName evidence="6">Putative Zinc-finger containing protein</fullName>
    </submittedName>
</protein>
<dbReference type="NCBIfam" id="NF008243">
    <property type="entry name" value="PRK11019.1"/>
    <property type="match status" value="1"/>
</dbReference>
<dbReference type="PROSITE" id="PS51128">
    <property type="entry name" value="ZF_DKSA_2"/>
    <property type="match status" value="1"/>
</dbReference>
<evidence type="ECO:0000256" key="4">
    <source>
        <dbReference type="PROSITE-ProRule" id="PRU00510"/>
    </source>
</evidence>
<dbReference type="GO" id="GO:1900378">
    <property type="term" value="P:positive regulation of secondary metabolite biosynthetic process"/>
    <property type="evidence" value="ECO:0007669"/>
    <property type="project" value="TreeGrafter"/>
</dbReference>